<organism evidence="2 3">
    <name type="scientific">Pyrenophora seminiperda CCB06</name>
    <dbReference type="NCBI Taxonomy" id="1302712"/>
    <lineage>
        <taxon>Eukaryota</taxon>
        <taxon>Fungi</taxon>
        <taxon>Dikarya</taxon>
        <taxon>Ascomycota</taxon>
        <taxon>Pezizomycotina</taxon>
        <taxon>Dothideomycetes</taxon>
        <taxon>Pleosporomycetidae</taxon>
        <taxon>Pleosporales</taxon>
        <taxon>Pleosporineae</taxon>
        <taxon>Pleosporaceae</taxon>
        <taxon>Pyrenophora</taxon>
    </lineage>
</organism>
<reference evidence="2 3" key="1">
    <citation type="journal article" date="2014" name="PLoS ONE">
        <title>De novo Genome Assembly of the Fungal Plant Pathogen Pyrenophora semeniperda.</title>
        <authorList>
            <person name="Soliai M.M."/>
            <person name="Meyer S.E."/>
            <person name="Udall J.A."/>
            <person name="Elzinga D.E."/>
            <person name="Hermansen R.A."/>
            <person name="Bodily P.M."/>
            <person name="Hart A.A."/>
            <person name="Coleman C.E."/>
        </authorList>
    </citation>
    <scope>NUCLEOTIDE SEQUENCE [LARGE SCALE GENOMIC DNA]</scope>
    <source>
        <strain evidence="2 3">CCB06</strain>
        <tissue evidence="2">Mycelium</tissue>
    </source>
</reference>
<dbReference type="InterPro" id="IPR029052">
    <property type="entry name" value="Metallo-depent_PP-like"/>
</dbReference>
<dbReference type="Gene3D" id="3.60.21.10">
    <property type="match status" value="1"/>
</dbReference>
<feature type="domain" description="Calcineurin-like phosphoesterase" evidence="1">
    <location>
        <begin position="30"/>
        <end position="150"/>
    </location>
</feature>
<dbReference type="EMBL" id="KE747840">
    <property type="protein sequence ID" value="RMZ73411.1"/>
    <property type="molecule type" value="Genomic_DNA"/>
</dbReference>
<dbReference type="GO" id="GO:0016787">
    <property type="term" value="F:hydrolase activity"/>
    <property type="evidence" value="ECO:0007669"/>
    <property type="project" value="InterPro"/>
</dbReference>
<dbReference type="Proteomes" id="UP000265663">
    <property type="component" value="Unassembled WGS sequence"/>
</dbReference>
<evidence type="ECO:0000259" key="1">
    <source>
        <dbReference type="Pfam" id="PF00149"/>
    </source>
</evidence>
<dbReference type="Pfam" id="PF00149">
    <property type="entry name" value="Metallophos"/>
    <property type="match status" value="1"/>
</dbReference>
<evidence type="ECO:0000313" key="3">
    <source>
        <dbReference type="Proteomes" id="UP000265663"/>
    </source>
</evidence>
<evidence type="ECO:0000313" key="2">
    <source>
        <dbReference type="EMBL" id="RMZ73411.1"/>
    </source>
</evidence>
<dbReference type="AlphaFoldDB" id="A0A3M7MFW0"/>
<dbReference type="OrthoDB" id="630188at2759"/>
<accession>A0A3M7MFW0</accession>
<gene>
    <name evidence="2" type="ORF">GMOD_00007919</name>
</gene>
<sequence length="199" mass="22565">MNENPYLTLAKYMYAYSPPFSTTTPPNLPIRILCLSDTHDEQPRNLPPADILIHAGDLTVNGSLEELKRQVEWIKGLEGYKEKVVVGGNHDVCLDEEYRYKKVQENKNNNNDDTTTSQRPLGKRRVDLDWGDITYLNHSTTTLTIHGRTLHIYGSPLTPRYGNWAFQYLPSNTNPWTVIPQTTDVLVTHGPAKGVRFGA</sequence>
<proteinExistence type="predicted"/>
<dbReference type="PANTHER" id="PTHR12905:SF18">
    <property type="entry name" value="ESTER HYDROLASE, PUTATIVE (AFU_ORTHOLOGUE AFUA_4G03130)-RELATED"/>
    <property type="match status" value="1"/>
</dbReference>
<keyword evidence="3" id="KW-1185">Reference proteome</keyword>
<dbReference type="SUPFAM" id="SSF56300">
    <property type="entry name" value="Metallo-dependent phosphatases"/>
    <property type="match status" value="1"/>
</dbReference>
<dbReference type="InterPro" id="IPR004843">
    <property type="entry name" value="Calcineurin-like_PHP"/>
</dbReference>
<dbReference type="InterPro" id="IPR051693">
    <property type="entry name" value="UPF0046_metallophosphoest"/>
</dbReference>
<protein>
    <submittedName>
        <fullName evidence="2">Metallophosphoesterase domain-containing</fullName>
    </submittedName>
</protein>
<dbReference type="PANTHER" id="PTHR12905">
    <property type="entry name" value="METALLOPHOSPHOESTERASE"/>
    <property type="match status" value="1"/>
</dbReference>
<name>A0A3M7MFW0_9PLEO</name>